<sequence>MLNDSLRGYIPKDVTQYAKFINKYPKFDGRGLLIAILDDGVDIPFTWENPSAKWHLGKKSFHELTQVYNDEEHDKMRNHEIWTICIERNKERKQKLDKYHNVYIHVATDLLRGNVMHVSGLPTQNFSSDLLEEFLNKYAPVAYIIYKSDSNEANIRFHSTKKILFMKL</sequence>
<evidence type="ECO:0000313" key="2">
    <source>
        <dbReference type="WBParaSite" id="ES5_v2.g17940.t1"/>
    </source>
</evidence>
<dbReference type="WBParaSite" id="ES5_v2.g17940.t1">
    <property type="protein sequence ID" value="ES5_v2.g17940.t1"/>
    <property type="gene ID" value="ES5_v2.g17940"/>
</dbReference>
<name>A0AC34FKT0_9BILA</name>
<accession>A0AC34FKT0</accession>
<protein>
    <submittedName>
        <fullName evidence="2">XRRM domain-containing protein</fullName>
    </submittedName>
</protein>
<proteinExistence type="predicted"/>
<dbReference type="Proteomes" id="UP000887579">
    <property type="component" value="Unplaced"/>
</dbReference>
<reference evidence="2" key="1">
    <citation type="submission" date="2022-11" db="UniProtKB">
        <authorList>
            <consortium name="WormBaseParasite"/>
        </authorList>
    </citation>
    <scope>IDENTIFICATION</scope>
</reference>
<organism evidence="1 2">
    <name type="scientific">Panagrolaimus sp. ES5</name>
    <dbReference type="NCBI Taxonomy" id="591445"/>
    <lineage>
        <taxon>Eukaryota</taxon>
        <taxon>Metazoa</taxon>
        <taxon>Ecdysozoa</taxon>
        <taxon>Nematoda</taxon>
        <taxon>Chromadorea</taxon>
        <taxon>Rhabditida</taxon>
        <taxon>Tylenchina</taxon>
        <taxon>Panagrolaimomorpha</taxon>
        <taxon>Panagrolaimoidea</taxon>
        <taxon>Panagrolaimidae</taxon>
        <taxon>Panagrolaimus</taxon>
    </lineage>
</organism>
<evidence type="ECO:0000313" key="1">
    <source>
        <dbReference type="Proteomes" id="UP000887579"/>
    </source>
</evidence>